<keyword evidence="2" id="KW-1003">Cell membrane</keyword>
<protein>
    <submittedName>
        <fullName evidence="9">Uncharacterized protein</fullName>
    </submittedName>
</protein>
<keyword evidence="4 8" id="KW-1133">Transmembrane helix</keyword>
<dbReference type="AlphaFoldDB" id="A0A834J0T1"/>
<keyword evidence="7" id="KW-0325">Glycoprotein</keyword>
<dbReference type="PANTHER" id="PTHR42643:SF38">
    <property type="entry name" value="IONOTROPIC RECEPTOR 100A"/>
    <property type="match status" value="1"/>
</dbReference>
<feature type="transmembrane region" description="Helical" evidence="8">
    <location>
        <begin position="359"/>
        <end position="377"/>
    </location>
</feature>
<feature type="transmembrane region" description="Helical" evidence="8">
    <location>
        <begin position="105"/>
        <end position="127"/>
    </location>
</feature>
<comment type="caution">
    <text evidence="9">The sequence shown here is derived from an EMBL/GenBank/DDBJ whole genome shotgun (WGS) entry which is preliminary data.</text>
</comment>
<evidence type="ECO:0000256" key="5">
    <source>
        <dbReference type="ARBA" id="ARBA00023136"/>
    </source>
</evidence>
<dbReference type="GO" id="GO:0005886">
    <property type="term" value="C:plasma membrane"/>
    <property type="evidence" value="ECO:0007669"/>
    <property type="project" value="UniProtKB-SubCell"/>
</dbReference>
<evidence type="ECO:0000256" key="6">
    <source>
        <dbReference type="ARBA" id="ARBA00023170"/>
    </source>
</evidence>
<evidence type="ECO:0000256" key="4">
    <source>
        <dbReference type="ARBA" id="ARBA00022989"/>
    </source>
</evidence>
<keyword evidence="5 8" id="KW-0472">Membrane</keyword>
<dbReference type="InterPro" id="IPR052192">
    <property type="entry name" value="Insect_Ionotropic_Sensory_Rcpt"/>
</dbReference>
<dbReference type="EMBL" id="JAACXV010000076">
    <property type="protein sequence ID" value="KAF7284547.1"/>
    <property type="molecule type" value="Genomic_DNA"/>
</dbReference>
<organism evidence="9 10">
    <name type="scientific">Rhynchophorus ferrugineus</name>
    <name type="common">Red palm weevil</name>
    <name type="synonym">Curculio ferrugineus</name>
    <dbReference type="NCBI Taxonomy" id="354439"/>
    <lineage>
        <taxon>Eukaryota</taxon>
        <taxon>Metazoa</taxon>
        <taxon>Ecdysozoa</taxon>
        <taxon>Arthropoda</taxon>
        <taxon>Hexapoda</taxon>
        <taxon>Insecta</taxon>
        <taxon>Pterygota</taxon>
        <taxon>Neoptera</taxon>
        <taxon>Endopterygota</taxon>
        <taxon>Coleoptera</taxon>
        <taxon>Polyphaga</taxon>
        <taxon>Cucujiformia</taxon>
        <taxon>Curculionidae</taxon>
        <taxon>Dryophthorinae</taxon>
        <taxon>Rhynchophorus</taxon>
    </lineage>
</organism>
<proteinExistence type="predicted"/>
<keyword evidence="3 8" id="KW-0812">Transmembrane</keyword>
<evidence type="ECO:0000256" key="1">
    <source>
        <dbReference type="ARBA" id="ARBA00004651"/>
    </source>
</evidence>
<dbReference type="OrthoDB" id="8195814at2759"/>
<evidence type="ECO:0000313" key="10">
    <source>
        <dbReference type="Proteomes" id="UP000625711"/>
    </source>
</evidence>
<keyword evidence="6" id="KW-0675">Receptor</keyword>
<evidence type="ECO:0000313" key="9">
    <source>
        <dbReference type="EMBL" id="KAF7284547.1"/>
    </source>
</evidence>
<dbReference type="Gene3D" id="3.40.190.10">
    <property type="entry name" value="Periplasmic binding protein-like II"/>
    <property type="match status" value="1"/>
</dbReference>
<dbReference type="Proteomes" id="UP000625711">
    <property type="component" value="Unassembled WGS sequence"/>
</dbReference>
<name>A0A834J0T1_RHYFE</name>
<keyword evidence="10" id="KW-1185">Reference proteome</keyword>
<dbReference type="SUPFAM" id="SSF53850">
    <property type="entry name" value="Periplasmic binding protein-like II"/>
    <property type="match status" value="1"/>
</dbReference>
<reference evidence="9" key="1">
    <citation type="submission" date="2020-08" db="EMBL/GenBank/DDBJ databases">
        <title>Genome sequencing and assembly of the red palm weevil Rhynchophorus ferrugineus.</title>
        <authorList>
            <person name="Dias G.B."/>
            <person name="Bergman C.M."/>
            <person name="Manee M."/>
        </authorList>
    </citation>
    <scope>NUCLEOTIDE SEQUENCE</scope>
    <source>
        <strain evidence="9">AA-2017</strain>
        <tissue evidence="9">Whole larva</tissue>
    </source>
</reference>
<comment type="subcellular location">
    <subcellularLocation>
        <location evidence="1">Cell membrane</location>
        <topology evidence="1">Multi-pass membrane protein</topology>
    </subcellularLocation>
</comment>
<evidence type="ECO:0000256" key="8">
    <source>
        <dbReference type="SAM" id="Phobius"/>
    </source>
</evidence>
<evidence type="ECO:0000256" key="2">
    <source>
        <dbReference type="ARBA" id="ARBA00022475"/>
    </source>
</evidence>
<evidence type="ECO:0000256" key="3">
    <source>
        <dbReference type="ARBA" id="ARBA00022692"/>
    </source>
</evidence>
<feature type="transmembrane region" description="Helical" evidence="8">
    <location>
        <begin position="164"/>
        <end position="190"/>
    </location>
</feature>
<gene>
    <name evidence="9" type="ORF">GWI33_021997</name>
</gene>
<dbReference type="PANTHER" id="PTHR42643">
    <property type="entry name" value="IONOTROPIC RECEPTOR 20A-RELATED"/>
    <property type="match status" value="1"/>
</dbReference>
<evidence type="ECO:0000256" key="7">
    <source>
        <dbReference type="ARBA" id="ARBA00023180"/>
    </source>
</evidence>
<accession>A0A834J0T1</accession>
<sequence length="390" mass="44477">MKLFSNIPETTKNYGVDGLTISELSLQMKFSIELVPLDDETDYGKVLSNNSVVGSLGQVVKRLVDLQGNARFLTDYGTDDFEFTITYGTDKICIIVPKSDKYPKWLVLFMIFPSSLWLAILTVIIISVILYKYLYGSSFVISVLDTYTILLNQSPVDKHKKAKILAARIFIGSLLLFSMIISTIFLGSLFTSFGVTKYRPDINTLEEFDKSGNQIESSFNPFPPNSSHLFDRLTKKIIAKSEDDLPSIELTSRYKIPGLERFNDAELLLRTKYTDANGQPKLHIVHQCPQVFFLTYIVPKGSPYLVAINRNLMAFQEAGLNSKWYNDYAGALVLHAKMQRDQDINNNQYKNLELDDIHFVFYFLCIGYAISFVVFICELSRARYHQFHAV</sequence>
<feature type="transmembrane region" description="Helical" evidence="8">
    <location>
        <begin position="133"/>
        <end position="152"/>
    </location>
</feature>